<reference evidence="2" key="1">
    <citation type="submission" date="2022-12" db="EMBL/GenBank/DDBJ databases">
        <authorList>
            <person name="Wang J."/>
        </authorList>
    </citation>
    <scope>NUCLEOTIDE SEQUENCE</scope>
    <source>
        <strain evidence="2">HY-42-06</strain>
    </source>
</reference>
<keyword evidence="3" id="KW-1185">Reference proteome</keyword>
<evidence type="ECO:0000259" key="1">
    <source>
        <dbReference type="PROSITE" id="PS50887"/>
    </source>
</evidence>
<proteinExistence type="predicted"/>
<evidence type="ECO:0000313" key="3">
    <source>
        <dbReference type="Proteomes" id="UP001079657"/>
    </source>
</evidence>
<sequence length="185" mass="21140">MNKSLIELSKELEEKNKLLEKLASTDSLTGIYNRRFFVELAKKELYEIKRYNKTDTLLILDVDNFKQINDEYGHMYGDKALKAFSKVCSSEIRGGDIFGRIGGEEFAIILTNTSINNAVTFAERLRNLVSKIEIEVQNKKFSLTISIGITNILPDESIYKVMSMADKALYEAKGKGRNRVEILER</sequence>
<dbReference type="EMBL" id="JAPQES010000005">
    <property type="protein sequence ID" value="MCY6371669.1"/>
    <property type="molecule type" value="Genomic_DNA"/>
</dbReference>
<dbReference type="SMART" id="SM00267">
    <property type="entry name" value="GGDEF"/>
    <property type="match status" value="1"/>
</dbReference>
<name>A0ABT4CUP1_9CLOT</name>
<organism evidence="2 3">
    <name type="scientific">Clostridium ganghwense</name>
    <dbReference type="NCBI Taxonomy" id="312089"/>
    <lineage>
        <taxon>Bacteria</taxon>
        <taxon>Bacillati</taxon>
        <taxon>Bacillota</taxon>
        <taxon>Clostridia</taxon>
        <taxon>Eubacteriales</taxon>
        <taxon>Clostridiaceae</taxon>
        <taxon>Clostridium</taxon>
    </lineage>
</organism>
<dbReference type="CDD" id="cd01949">
    <property type="entry name" value="GGDEF"/>
    <property type="match status" value="1"/>
</dbReference>
<comment type="caution">
    <text evidence="2">The sequence shown here is derived from an EMBL/GenBank/DDBJ whole genome shotgun (WGS) entry which is preliminary data.</text>
</comment>
<dbReference type="PANTHER" id="PTHR45138:SF9">
    <property type="entry name" value="DIGUANYLATE CYCLASE DGCM-RELATED"/>
    <property type="match status" value="1"/>
</dbReference>
<feature type="domain" description="GGDEF" evidence="1">
    <location>
        <begin position="53"/>
        <end position="185"/>
    </location>
</feature>
<dbReference type="InterPro" id="IPR000160">
    <property type="entry name" value="GGDEF_dom"/>
</dbReference>
<evidence type="ECO:0000313" key="2">
    <source>
        <dbReference type="EMBL" id="MCY6371669.1"/>
    </source>
</evidence>
<dbReference type="Pfam" id="PF00990">
    <property type="entry name" value="GGDEF"/>
    <property type="match status" value="1"/>
</dbReference>
<protein>
    <submittedName>
        <fullName evidence="2">GGDEF domain-containing protein</fullName>
    </submittedName>
</protein>
<gene>
    <name evidence="2" type="ORF">OXH55_13570</name>
</gene>
<dbReference type="InterPro" id="IPR043128">
    <property type="entry name" value="Rev_trsase/Diguanyl_cyclase"/>
</dbReference>
<dbReference type="RefSeq" id="WP_268050545.1">
    <property type="nucleotide sequence ID" value="NZ_JAPQES010000005.1"/>
</dbReference>
<dbReference type="SUPFAM" id="SSF55073">
    <property type="entry name" value="Nucleotide cyclase"/>
    <property type="match status" value="1"/>
</dbReference>
<dbReference type="PROSITE" id="PS50887">
    <property type="entry name" value="GGDEF"/>
    <property type="match status" value="1"/>
</dbReference>
<dbReference type="Proteomes" id="UP001079657">
    <property type="component" value="Unassembled WGS sequence"/>
</dbReference>
<dbReference type="PANTHER" id="PTHR45138">
    <property type="entry name" value="REGULATORY COMPONENTS OF SENSORY TRANSDUCTION SYSTEM"/>
    <property type="match status" value="1"/>
</dbReference>
<dbReference type="InterPro" id="IPR050469">
    <property type="entry name" value="Diguanylate_Cyclase"/>
</dbReference>
<accession>A0ABT4CUP1</accession>
<dbReference type="Gene3D" id="3.30.70.270">
    <property type="match status" value="1"/>
</dbReference>
<dbReference type="NCBIfam" id="TIGR00254">
    <property type="entry name" value="GGDEF"/>
    <property type="match status" value="1"/>
</dbReference>
<dbReference type="InterPro" id="IPR029787">
    <property type="entry name" value="Nucleotide_cyclase"/>
</dbReference>